<organism evidence="1 2">
    <name type="scientific">Streptomyces poonensis</name>
    <dbReference type="NCBI Taxonomy" id="68255"/>
    <lineage>
        <taxon>Bacteria</taxon>
        <taxon>Bacillati</taxon>
        <taxon>Actinomycetota</taxon>
        <taxon>Actinomycetes</taxon>
        <taxon>Kitasatosporales</taxon>
        <taxon>Streptomycetaceae</taxon>
        <taxon>Streptomyces</taxon>
    </lineage>
</organism>
<dbReference type="Proteomes" id="UP000622166">
    <property type="component" value="Unassembled WGS sequence"/>
</dbReference>
<evidence type="ECO:0000313" key="1">
    <source>
        <dbReference type="EMBL" id="GGZ04123.1"/>
    </source>
</evidence>
<proteinExistence type="predicted"/>
<reference evidence="1" key="1">
    <citation type="journal article" date="2014" name="Int. J. Syst. Evol. Microbiol.">
        <title>Complete genome sequence of Corynebacterium casei LMG S-19264T (=DSM 44701T), isolated from a smear-ripened cheese.</title>
        <authorList>
            <consortium name="US DOE Joint Genome Institute (JGI-PGF)"/>
            <person name="Walter F."/>
            <person name="Albersmeier A."/>
            <person name="Kalinowski J."/>
            <person name="Ruckert C."/>
        </authorList>
    </citation>
    <scope>NUCLEOTIDE SEQUENCE</scope>
    <source>
        <strain evidence="1">JCM 4815</strain>
    </source>
</reference>
<comment type="caution">
    <text evidence="1">The sequence shown here is derived from an EMBL/GenBank/DDBJ whole genome shotgun (WGS) entry which is preliminary data.</text>
</comment>
<sequence length="84" mass="9026">MHALLTHLAGKGLLGFDEAGREVLTLLEGETVGSAEPWPAWTHALGGARGRPRLLSSHDEVFVVRTATTRPTELGRALHSLVHP</sequence>
<protein>
    <submittedName>
        <fullName evidence="1">Uncharacterized protein</fullName>
    </submittedName>
</protein>
<dbReference type="EMBL" id="BMVW01000003">
    <property type="protein sequence ID" value="GGZ04123.1"/>
    <property type="molecule type" value="Genomic_DNA"/>
</dbReference>
<keyword evidence="2" id="KW-1185">Reference proteome</keyword>
<gene>
    <name evidence="1" type="ORF">GCM10010365_23800</name>
</gene>
<dbReference type="AlphaFoldDB" id="A0A918PG63"/>
<accession>A0A918PG63</accession>
<name>A0A918PG63_9ACTN</name>
<evidence type="ECO:0000313" key="2">
    <source>
        <dbReference type="Proteomes" id="UP000622166"/>
    </source>
</evidence>
<reference evidence="1" key="2">
    <citation type="submission" date="2020-09" db="EMBL/GenBank/DDBJ databases">
        <authorList>
            <person name="Sun Q."/>
            <person name="Ohkuma M."/>
        </authorList>
    </citation>
    <scope>NUCLEOTIDE SEQUENCE</scope>
    <source>
        <strain evidence="1">JCM 4815</strain>
    </source>
</reference>